<evidence type="ECO:0000313" key="2">
    <source>
        <dbReference type="Proteomes" id="UP000326545"/>
    </source>
</evidence>
<organism evidence="1 2">
    <name type="scientific">Erwinia phage pEp_SNUABM_01</name>
    <dbReference type="NCBI Taxonomy" id="2601643"/>
    <lineage>
        <taxon>Viruses</taxon>
        <taxon>Duplodnaviria</taxon>
        <taxon>Heunggongvirae</taxon>
        <taxon>Uroviricota</taxon>
        <taxon>Caudoviricetes</taxon>
        <taxon>Vequintavirinae</taxon>
        <taxon>Henunavirus</taxon>
        <taxon>Henunavirus SNUABM01</taxon>
    </lineage>
</organism>
<keyword evidence="2" id="KW-1185">Reference proteome</keyword>
<reference evidence="1 2" key="1">
    <citation type="submission" date="2019-07" db="EMBL/GenBank/DDBJ databases">
        <title>Complete genome sequence of bacteriophages infecting Erwinia pyrifoliae.</title>
        <authorList>
            <person name="Kim S.G."/>
            <person name="Park S.C."/>
        </authorList>
    </citation>
    <scope>NUCLEOTIDE SEQUENCE [LARGE SCALE GENOMIC DNA]</scope>
</reference>
<protein>
    <submittedName>
        <fullName evidence="1">Uncharacterized protein</fullName>
    </submittedName>
</protein>
<evidence type="ECO:0000313" key="1">
    <source>
        <dbReference type="EMBL" id="QEQ94952.1"/>
    </source>
</evidence>
<dbReference type="EMBL" id="MN184887">
    <property type="protein sequence ID" value="QEQ94952.1"/>
    <property type="molecule type" value="Genomic_DNA"/>
</dbReference>
<sequence length="95" mass="10851">MKERKKPMSDVEVTRLMMVREVFHECMKDQPVCVVLPDGRSEEQIFGNYLPSVRQRMRRKNVTVTTLAGLTVEHIESNVCVVDLSEIAVTLSVES</sequence>
<gene>
    <name evidence="1" type="ORF">pEpSNUABM01_126</name>
</gene>
<name>A0A5J6DAP1_9CAUD</name>
<proteinExistence type="predicted"/>
<accession>A0A5J6DAP1</accession>
<dbReference type="Proteomes" id="UP000326545">
    <property type="component" value="Segment"/>
</dbReference>